<evidence type="ECO:0000313" key="1">
    <source>
        <dbReference type="EMBL" id="CEH17435.1"/>
    </source>
</evidence>
<dbReference type="EMBL" id="CCYA01000254">
    <property type="protein sequence ID" value="CEH17435.1"/>
    <property type="molecule type" value="Genomic_DNA"/>
</dbReference>
<dbReference type="Proteomes" id="UP000054845">
    <property type="component" value="Unassembled WGS sequence"/>
</dbReference>
<accession>A0A0P1BN81</accession>
<protein>
    <submittedName>
        <fullName evidence="1">Uncharacterized protein</fullName>
    </submittedName>
</protein>
<name>A0A0P1BN81_9BASI</name>
<reference evidence="1 2" key="1">
    <citation type="submission" date="2014-09" db="EMBL/GenBank/DDBJ databases">
        <authorList>
            <person name="Magalhaes I.L.F."/>
            <person name="Oliveira U."/>
            <person name="Santos F.R."/>
            <person name="Vidigal T.H.D.A."/>
            <person name="Brescovit A.D."/>
            <person name="Santos A.J."/>
        </authorList>
    </citation>
    <scope>NUCLEOTIDE SEQUENCE [LARGE SCALE GENOMIC DNA]</scope>
</reference>
<keyword evidence="2" id="KW-1185">Reference proteome</keyword>
<organism evidence="1 2">
    <name type="scientific">Ceraceosorus bombacis</name>
    <dbReference type="NCBI Taxonomy" id="401625"/>
    <lineage>
        <taxon>Eukaryota</taxon>
        <taxon>Fungi</taxon>
        <taxon>Dikarya</taxon>
        <taxon>Basidiomycota</taxon>
        <taxon>Ustilaginomycotina</taxon>
        <taxon>Exobasidiomycetes</taxon>
        <taxon>Ceraceosorales</taxon>
        <taxon>Ceraceosoraceae</taxon>
        <taxon>Ceraceosorus</taxon>
    </lineage>
</organism>
<sequence>MHCINTQRWTYDIGGLLADSSLPWHSAIWLCYLSSSLSSVPSLGHHWAILKHLPQLLWRLANLRYPLRGPTLLLAPSQACCSQRSSMHTSPRGPKQQMWAAVYHHRASFADLAPHTDASE</sequence>
<dbReference type="AlphaFoldDB" id="A0A0P1BN81"/>
<evidence type="ECO:0000313" key="2">
    <source>
        <dbReference type="Proteomes" id="UP000054845"/>
    </source>
</evidence>
<proteinExistence type="predicted"/>